<dbReference type="InterPro" id="IPR036890">
    <property type="entry name" value="HATPase_C_sf"/>
</dbReference>
<dbReference type="GO" id="GO:0005524">
    <property type="term" value="F:ATP binding"/>
    <property type="evidence" value="ECO:0007669"/>
    <property type="project" value="UniProtKB-KW"/>
</dbReference>
<dbReference type="InterPro" id="IPR035897">
    <property type="entry name" value="Toll_tir_struct_dom_sf"/>
</dbReference>
<keyword evidence="3" id="KW-1185">Reference proteome</keyword>
<dbReference type="RefSeq" id="WP_278159304.1">
    <property type="nucleotide sequence ID" value="NZ_CP121252.1"/>
</dbReference>
<organism evidence="2 3">
    <name type="scientific">Citricoccus muralis</name>
    <dbReference type="NCBI Taxonomy" id="169134"/>
    <lineage>
        <taxon>Bacteria</taxon>
        <taxon>Bacillati</taxon>
        <taxon>Actinomycetota</taxon>
        <taxon>Actinomycetes</taxon>
        <taxon>Micrococcales</taxon>
        <taxon>Micrococcaceae</taxon>
        <taxon>Citricoccus</taxon>
    </lineage>
</organism>
<dbReference type="EMBL" id="CP121252">
    <property type="protein sequence ID" value="WFP17639.1"/>
    <property type="molecule type" value="Genomic_DNA"/>
</dbReference>
<keyword evidence="2" id="KW-0547">Nucleotide-binding</keyword>
<dbReference type="SUPFAM" id="SSF55874">
    <property type="entry name" value="ATPase domain of HSP90 chaperone/DNA topoisomerase II/histidine kinase"/>
    <property type="match status" value="1"/>
</dbReference>
<evidence type="ECO:0000313" key="3">
    <source>
        <dbReference type="Proteomes" id="UP001219037"/>
    </source>
</evidence>
<dbReference type="Gene3D" id="3.40.50.10140">
    <property type="entry name" value="Toll/interleukin-1 receptor homology (TIR) domain"/>
    <property type="match status" value="1"/>
</dbReference>
<sequence>MESASHDAPFTFSWLALKLLGRGLYSNPWSALSELVANGLDAGAQNVYVYVDARDKSKATIEVVDDGTGMSRADILNYVKVGFNKREHAMATGASNAGEVKGRKGIGKLAALFLSRHFYLQTKHKDDGSNWELDARDGKVSDEENPSLKATDDVPWTANEELWNQTATGTRLVMLDVDLTGYGPQSINALGSRLANQFLLPDNASPRILLSVRSSETETNYNYSPVKKNVAFGNLAEIAQYFTSNDVQPDELVGDPTVLNVPAKELPGGNYEHIQSRTTFPLDPPEDESWEEIAKFVDRSNQTYQGVKYSLTGWIGVHATIDNKGAKANDNRFIKNKYYNPAQLRVYVRGKLASDRLLSQLGITGTYANYIEGEISFDLLDDDSLPDIATSNRQDFDETDGRVTLLRALVRPIVGNLIQRRTALAKQISAAGKAEKERRDTSAKHQFSDQLRRDLDHHSDISKGIRDELHMTITGKVQGNVPVKQNFRVFISHARADKAFARFIDDLLRSRGVRAEEVFFTSRAGAVDLALDERALSTVIKENITDANTLIFYMTSRHFLDSQFCLFEGGAGWATRAVSEYLKLNMDFNSIPKFLTDGRSEQSVIGPDDNIELRPELHNYLVKGVLNPMIEHLNRGREIAGGVLIEPFELRTAPSAVEMSREGKTAKDYFDQSIVEHWDVLISTEIKTYLTEYLKQ</sequence>
<reference evidence="2 3" key="1">
    <citation type="submission" date="2023-04" db="EMBL/GenBank/DDBJ databases">
        <title>Funneling lignin-derived compounds into biodiesel using alkali-halophilic Citricoccus sp. P2.</title>
        <authorList>
            <person name="Luo C.-B."/>
        </authorList>
    </citation>
    <scope>NUCLEOTIDE SEQUENCE [LARGE SCALE GENOMIC DNA]</scope>
    <source>
        <strain evidence="2 3">P2</strain>
    </source>
</reference>
<dbReference type="Pfam" id="PF13589">
    <property type="entry name" value="HATPase_c_3"/>
    <property type="match status" value="1"/>
</dbReference>
<feature type="compositionally biased region" description="Basic and acidic residues" evidence="1">
    <location>
        <begin position="433"/>
        <end position="449"/>
    </location>
</feature>
<dbReference type="Proteomes" id="UP001219037">
    <property type="component" value="Chromosome"/>
</dbReference>
<protein>
    <submittedName>
        <fullName evidence="2">ATP-binding protein</fullName>
    </submittedName>
</protein>
<feature type="region of interest" description="Disordered" evidence="1">
    <location>
        <begin position="429"/>
        <end position="449"/>
    </location>
</feature>
<accession>A0ABY8H9W0</accession>
<dbReference type="Gene3D" id="3.30.565.10">
    <property type="entry name" value="Histidine kinase-like ATPase, C-terminal domain"/>
    <property type="match status" value="1"/>
</dbReference>
<evidence type="ECO:0000313" key="2">
    <source>
        <dbReference type="EMBL" id="WFP17639.1"/>
    </source>
</evidence>
<gene>
    <name evidence="2" type="ORF">P8192_05920</name>
</gene>
<proteinExistence type="predicted"/>
<name>A0ABY8H9W0_9MICC</name>
<evidence type="ECO:0000256" key="1">
    <source>
        <dbReference type="SAM" id="MobiDB-lite"/>
    </source>
</evidence>
<keyword evidence="2" id="KW-0067">ATP-binding</keyword>
<dbReference type="SUPFAM" id="SSF52200">
    <property type="entry name" value="Toll/Interleukin receptor TIR domain"/>
    <property type="match status" value="1"/>
</dbReference>